<dbReference type="EMBL" id="GGFM01009679">
    <property type="protein sequence ID" value="MBW30430.1"/>
    <property type="molecule type" value="Transcribed_RNA"/>
</dbReference>
<dbReference type="AlphaFoldDB" id="A0A2M3ZPQ4"/>
<accession>A0A2M3ZPQ4</accession>
<evidence type="ECO:0000313" key="2">
    <source>
        <dbReference type="EMBL" id="MBW30430.1"/>
    </source>
</evidence>
<keyword evidence="1" id="KW-1133">Transmembrane helix</keyword>
<keyword evidence="1" id="KW-0472">Membrane</keyword>
<sequence>MLAEKRIAIIIIVVLVLYSLSLYRSPRCFAHNKPLQKTGCRDVAVVVLSNININSNHKKMPNKKKMVHLG</sequence>
<proteinExistence type="predicted"/>
<reference evidence="2" key="1">
    <citation type="submission" date="2018-01" db="EMBL/GenBank/DDBJ databases">
        <title>An insight into the sialome of Amazonian anophelines.</title>
        <authorList>
            <person name="Ribeiro J.M."/>
            <person name="Scarpassa V."/>
            <person name="Calvo E."/>
        </authorList>
    </citation>
    <scope>NUCLEOTIDE SEQUENCE</scope>
    <source>
        <tissue evidence="2">Salivary glands</tissue>
    </source>
</reference>
<feature type="transmembrane region" description="Helical" evidence="1">
    <location>
        <begin position="6"/>
        <end position="23"/>
    </location>
</feature>
<keyword evidence="1" id="KW-0812">Transmembrane</keyword>
<protein>
    <submittedName>
        <fullName evidence="2">Putative secreted peptide</fullName>
    </submittedName>
</protein>
<name>A0A2M3ZPQ4_9DIPT</name>
<organism evidence="2">
    <name type="scientific">Anopheles braziliensis</name>
    <dbReference type="NCBI Taxonomy" id="58242"/>
    <lineage>
        <taxon>Eukaryota</taxon>
        <taxon>Metazoa</taxon>
        <taxon>Ecdysozoa</taxon>
        <taxon>Arthropoda</taxon>
        <taxon>Hexapoda</taxon>
        <taxon>Insecta</taxon>
        <taxon>Pterygota</taxon>
        <taxon>Neoptera</taxon>
        <taxon>Endopterygota</taxon>
        <taxon>Diptera</taxon>
        <taxon>Nematocera</taxon>
        <taxon>Culicoidea</taxon>
        <taxon>Culicidae</taxon>
        <taxon>Anophelinae</taxon>
        <taxon>Anopheles</taxon>
    </lineage>
</organism>
<evidence type="ECO:0000256" key="1">
    <source>
        <dbReference type="SAM" id="Phobius"/>
    </source>
</evidence>